<keyword evidence="3" id="KW-1185">Reference proteome</keyword>
<dbReference type="AlphaFoldDB" id="A0A3E2TI89"/>
<keyword evidence="1" id="KW-1133">Transmembrane helix</keyword>
<evidence type="ECO:0000313" key="3">
    <source>
        <dbReference type="Proteomes" id="UP000261011"/>
    </source>
</evidence>
<gene>
    <name evidence="2" type="ORF">DXA39_04295</name>
</gene>
<reference evidence="2 3" key="1">
    <citation type="submission" date="2018-08" db="EMBL/GenBank/DDBJ databases">
        <title>A genome reference for cultivated species of the human gut microbiota.</title>
        <authorList>
            <person name="Zou Y."/>
            <person name="Xue W."/>
            <person name="Luo G."/>
        </authorList>
    </citation>
    <scope>NUCLEOTIDE SEQUENCE [LARGE SCALE GENOMIC DNA]</scope>
    <source>
        <strain evidence="2 3">OF01-3</strain>
    </source>
</reference>
<sequence>MTKRKNGFLQGLIAALIVTAIAGIFGFLIKDKFAVEENDEITSDIVESSLKEVKELTTLKYHYKNVASFESSQQFQGIKLPFTTKSFLYTYEGDINAGVDLDQANASVDENNKIITIKLPDAKILSHDIDEDSIMIFDEKNSVFNPMELEDYTNFRKEEEAKVEKEAVKKGLLKQASQQTDKAIKEILNINPIIAEEYTISIK</sequence>
<dbReference type="EMBL" id="QVEU01000003">
    <property type="protein sequence ID" value="RGB76396.1"/>
    <property type="molecule type" value="Genomic_DNA"/>
</dbReference>
<comment type="caution">
    <text evidence="2">The sequence shown here is derived from an EMBL/GenBank/DDBJ whole genome shotgun (WGS) entry which is preliminary data.</text>
</comment>
<organism evidence="2 3">
    <name type="scientific">Anaerococcus nagyae</name>
    <dbReference type="NCBI Taxonomy" id="1755241"/>
    <lineage>
        <taxon>Bacteria</taxon>
        <taxon>Bacillati</taxon>
        <taxon>Bacillota</taxon>
        <taxon>Tissierellia</taxon>
        <taxon>Tissierellales</taxon>
        <taxon>Peptoniphilaceae</taxon>
        <taxon>Anaerococcus</taxon>
    </lineage>
</organism>
<accession>A0A3E2TI89</accession>
<keyword evidence="1" id="KW-0472">Membrane</keyword>
<dbReference type="RefSeq" id="WP_117521332.1">
    <property type="nucleotide sequence ID" value="NZ_AP031484.1"/>
</dbReference>
<protein>
    <submittedName>
        <fullName evidence="2">DUF4230 domain-containing protein</fullName>
    </submittedName>
</protein>
<evidence type="ECO:0000256" key="1">
    <source>
        <dbReference type="SAM" id="Phobius"/>
    </source>
</evidence>
<evidence type="ECO:0000313" key="2">
    <source>
        <dbReference type="EMBL" id="RGB76396.1"/>
    </source>
</evidence>
<dbReference type="Pfam" id="PF14014">
    <property type="entry name" value="DUF4230"/>
    <property type="match status" value="1"/>
</dbReference>
<feature type="transmembrane region" description="Helical" evidence="1">
    <location>
        <begin position="7"/>
        <end position="29"/>
    </location>
</feature>
<dbReference type="InterPro" id="IPR025324">
    <property type="entry name" value="DUF4230"/>
</dbReference>
<dbReference type="Proteomes" id="UP000261011">
    <property type="component" value="Unassembled WGS sequence"/>
</dbReference>
<dbReference type="OrthoDB" id="359931at2"/>
<keyword evidence="1" id="KW-0812">Transmembrane</keyword>
<name>A0A3E2TI89_9FIRM</name>
<proteinExistence type="predicted"/>